<evidence type="ECO:0000313" key="3">
    <source>
        <dbReference type="Proteomes" id="UP001216139"/>
    </source>
</evidence>
<dbReference type="RefSeq" id="WP_273630783.1">
    <property type="nucleotide sequence ID" value="NZ_CP117167.1"/>
</dbReference>
<feature type="transmembrane region" description="Helical" evidence="1">
    <location>
        <begin position="33"/>
        <end position="52"/>
    </location>
</feature>
<feature type="transmembrane region" description="Helical" evidence="1">
    <location>
        <begin position="155"/>
        <end position="178"/>
    </location>
</feature>
<keyword evidence="1" id="KW-1133">Transmembrane helix</keyword>
<dbReference type="Proteomes" id="UP001216139">
    <property type="component" value="Chromosome"/>
</dbReference>
<proteinExistence type="predicted"/>
<feature type="transmembrane region" description="Helical" evidence="1">
    <location>
        <begin position="91"/>
        <end position="113"/>
    </location>
</feature>
<gene>
    <name evidence="2" type="ORF">PQO05_01055</name>
</gene>
<feature type="transmembrane region" description="Helical" evidence="1">
    <location>
        <begin position="190"/>
        <end position="214"/>
    </location>
</feature>
<feature type="transmembrane region" description="Helical" evidence="1">
    <location>
        <begin position="6"/>
        <end position="26"/>
    </location>
</feature>
<reference evidence="2 3" key="1">
    <citation type="submission" date="2023-02" db="EMBL/GenBank/DDBJ databases">
        <title>Genome sequence of Mucilaginibacter jinjuensis strain KACC 16571.</title>
        <authorList>
            <person name="Kim S."/>
            <person name="Heo J."/>
            <person name="Kwon S.-W."/>
        </authorList>
    </citation>
    <scope>NUCLEOTIDE SEQUENCE [LARGE SCALE GENOMIC DNA]</scope>
    <source>
        <strain evidence="2 3">KACC 16571</strain>
    </source>
</reference>
<evidence type="ECO:0000256" key="1">
    <source>
        <dbReference type="SAM" id="Phobius"/>
    </source>
</evidence>
<protein>
    <submittedName>
        <fullName evidence="2">Uncharacterized protein</fullName>
    </submittedName>
</protein>
<keyword evidence="3" id="KW-1185">Reference proteome</keyword>
<name>A0ABY7TBB5_9SPHI</name>
<feature type="transmembrane region" description="Helical" evidence="1">
    <location>
        <begin position="125"/>
        <end position="143"/>
    </location>
</feature>
<dbReference type="EMBL" id="CP117167">
    <property type="protein sequence ID" value="WCT12517.1"/>
    <property type="molecule type" value="Genomic_DNA"/>
</dbReference>
<keyword evidence="1" id="KW-0812">Transmembrane</keyword>
<organism evidence="2 3">
    <name type="scientific">Mucilaginibacter jinjuensis</name>
    <dbReference type="NCBI Taxonomy" id="1176721"/>
    <lineage>
        <taxon>Bacteria</taxon>
        <taxon>Pseudomonadati</taxon>
        <taxon>Bacteroidota</taxon>
        <taxon>Sphingobacteriia</taxon>
        <taxon>Sphingobacteriales</taxon>
        <taxon>Sphingobacteriaceae</taxon>
        <taxon>Mucilaginibacter</taxon>
    </lineage>
</organism>
<keyword evidence="1" id="KW-0472">Membrane</keyword>
<feature type="transmembrane region" description="Helical" evidence="1">
    <location>
        <begin position="58"/>
        <end position="79"/>
    </location>
</feature>
<sequence length="223" mass="25141">MEHLPLYVYVVFIATTLLGLGVLYKAINYSKAIIAVLIWLALQAVLSLTGFYTNTSTLPPRFGLLLIPPVIFIIIMFLTKRGRTAIDTFDVKTLILLHIVRIPVELTLYWLFGHKAVPGIMTFEGRNFDILCGLTAPVIYYFGYVKNVFGKKVLIAWNIICLLLLANIAVTAVLSAPYPSQKFGFEQPNIALFYFPFVWLPCFLVPGVLFAHLVTLRRLIISK</sequence>
<accession>A0ABY7TBB5</accession>
<evidence type="ECO:0000313" key="2">
    <source>
        <dbReference type="EMBL" id="WCT12517.1"/>
    </source>
</evidence>